<dbReference type="Proteomes" id="UP001165986">
    <property type="component" value="Unassembled WGS sequence"/>
</dbReference>
<evidence type="ECO:0000313" key="3">
    <source>
        <dbReference type="Proteomes" id="UP001165986"/>
    </source>
</evidence>
<sequence length="117" mass="12796">MNAKIIASFGMILIFASLGNSVYAQSSESNSNPVQYKTTGNALNGIESKTTQDDFLIFFEPNNLGSNSINNRRNNTTPVKLRVNDSQPLPDSSVFLVPVEAGNDNQGMRLQLDLDNE</sequence>
<protein>
    <submittedName>
        <fullName evidence="2">Uncharacterized protein</fullName>
    </submittedName>
</protein>
<reference evidence="2" key="1">
    <citation type="submission" date="2019-07" db="EMBL/GenBank/DDBJ databases">
        <title>Toxilogical consequences of a new and cryptic species of cyanobacteria (Komarekiella delphini-convector) recovered from the epidermis of a bottlenose dolphin and 1500 ft. in the air.</title>
        <authorList>
            <person name="Brown A.O."/>
            <person name="Dvorak P."/>
            <person name="Villanueva C.D."/>
            <person name="Foss A.J."/>
            <person name="Garvey A.D."/>
            <person name="Gibson Q.A."/>
            <person name="Johansen J.R."/>
            <person name="Casamatta D.A."/>
        </authorList>
    </citation>
    <scope>NUCLEOTIDE SEQUENCE</scope>
    <source>
        <strain evidence="2">SJRDD-AB1</strain>
    </source>
</reference>
<proteinExistence type="predicted"/>
<feature type="signal peptide" evidence="1">
    <location>
        <begin position="1"/>
        <end position="26"/>
    </location>
</feature>
<organism evidence="2 3">
    <name type="scientific">Komarekiella delphini-convector SJRDD-AB1</name>
    <dbReference type="NCBI Taxonomy" id="2593771"/>
    <lineage>
        <taxon>Bacteria</taxon>
        <taxon>Bacillati</taxon>
        <taxon>Cyanobacteriota</taxon>
        <taxon>Cyanophyceae</taxon>
        <taxon>Nostocales</taxon>
        <taxon>Nostocaceae</taxon>
        <taxon>Komarekiella</taxon>
        <taxon>Komarekiella delphini-convector</taxon>
    </lineage>
</organism>
<name>A0AA40T075_9NOST</name>
<dbReference type="EMBL" id="VJXY01000025">
    <property type="protein sequence ID" value="MBD6618305.1"/>
    <property type="molecule type" value="Genomic_DNA"/>
</dbReference>
<evidence type="ECO:0000256" key="1">
    <source>
        <dbReference type="SAM" id="SignalP"/>
    </source>
</evidence>
<gene>
    <name evidence="2" type="ORF">FNW02_21380</name>
</gene>
<dbReference type="AlphaFoldDB" id="A0AA40T075"/>
<evidence type="ECO:0000313" key="2">
    <source>
        <dbReference type="EMBL" id="MBD6618305.1"/>
    </source>
</evidence>
<comment type="caution">
    <text evidence="2">The sequence shown here is derived from an EMBL/GenBank/DDBJ whole genome shotgun (WGS) entry which is preliminary data.</text>
</comment>
<feature type="chain" id="PRO_5041278913" evidence="1">
    <location>
        <begin position="27"/>
        <end position="117"/>
    </location>
</feature>
<dbReference type="RefSeq" id="WP_191759518.1">
    <property type="nucleotide sequence ID" value="NZ_VJXY01000025.1"/>
</dbReference>
<keyword evidence="1" id="KW-0732">Signal</keyword>
<keyword evidence="3" id="KW-1185">Reference proteome</keyword>
<accession>A0AA40T075</accession>